<dbReference type="RefSeq" id="WP_277445350.1">
    <property type="nucleotide sequence ID" value="NZ_JAKOAV010000045.1"/>
</dbReference>
<protein>
    <submittedName>
        <fullName evidence="3">Transposase</fullName>
    </submittedName>
</protein>
<evidence type="ECO:0000259" key="1">
    <source>
        <dbReference type="Pfam" id="PF01609"/>
    </source>
</evidence>
<name>A0A9X4JU42_9FIRM</name>
<dbReference type="AlphaFoldDB" id="A0A9X4JU42"/>
<dbReference type="Pfam" id="PF01609">
    <property type="entry name" value="DDE_Tnp_1"/>
    <property type="match status" value="1"/>
</dbReference>
<comment type="caution">
    <text evidence="3">The sequence shown here is derived from an EMBL/GenBank/DDBJ whole genome shotgun (WGS) entry which is preliminary data.</text>
</comment>
<dbReference type="GO" id="GO:0004803">
    <property type="term" value="F:transposase activity"/>
    <property type="evidence" value="ECO:0007669"/>
    <property type="project" value="InterPro"/>
</dbReference>
<organism evidence="3 4">
    <name type="scientific">Pelotomaculum isophthalicicum JI</name>
    <dbReference type="NCBI Taxonomy" id="947010"/>
    <lineage>
        <taxon>Bacteria</taxon>
        <taxon>Bacillati</taxon>
        <taxon>Bacillota</taxon>
        <taxon>Clostridia</taxon>
        <taxon>Eubacteriales</taxon>
        <taxon>Desulfotomaculaceae</taxon>
        <taxon>Pelotomaculum</taxon>
    </lineage>
</organism>
<dbReference type="InterPro" id="IPR002559">
    <property type="entry name" value="Transposase_11"/>
</dbReference>
<keyword evidence="4" id="KW-1185">Reference proteome</keyword>
<dbReference type="InterPro" id="IPR008490">
    <property type="entry name" value="Transposase_InsH_N"/>
</dbReference>
<evidence type="ECO:0000259" key="2">
    <source>
        <dbReference type="Pfam" id="PF05598"/>
    </source>
</evidence>
<dbReference type="GO" id="GO:0006313">
    <property type="term" value="P:DNA transposition"/>
    <property type="evidence" value="ECO:0007669"/>
    <property type="project" value="InterPro"/>
</dbReference>
<proteinExistence type="predicted"/>
<evidence type="ECO:0000313" key="3">
    <source>
        <dbReference type="EMBL" id="MDF9409834.1"/>
    </source>
</evidence>
<dbReference type="PANTHER" id="PTHR35604">
    <property type="entry name" value="TRANSPOSASE INSH FOR INSERTION SEQUENCE ELEMENT IS5A-RELATED"/>
    <property type="match status" value="1"/>
</dbReference>
<sequence length="329" mass="37355">MLGRKKNQIKFTDIDVLQTWEQKPIVSENSLYYGLSQANEIFRDELFADAYSFSGRPSIPPSRLIKVLLLQFYDKVSDREAENRARYDLRWKVALGISIAESGFNYSALSRFRARLLLHKKERTAFEEILNAAITKGLLPGNCAKQIMDSTYVLGAGAVQDTYTLIRLAISRLLKALGKRVDINTLLSNPLNIDYNTRTKPKINWEDPNERNKLLNELYQDALQVIETAEKLRLTPKEQELKDVLAIVAVQDIEQQADETVKIKQGVAKDRIISTSDPQMRHGRKSSARKFDGYKTHTAIETDNNFITEIEVTPGNIHDSEAAAPLVDE</sequence>
<gene>
    <name evidence="3" type="ORF">L7E55_16010</name>
</gene>
<reference evidence="3" key="1">
    <citation type="submission" date="2022-02" db="EMBL/GenBank/DDBJ databases">
        <authorList>
            <person name="Leng L."/>
        </authorList>
    </citation>
    <scope>NUCLEOTIDE SEQUENCE</scope>
    <source>
        <strain evidence="3">JI</strain>
    </source>
</reference>
<evidence type="ECO:0000313" key="4">
    <source>
        <dbReference type="Proteomes" id="UP001154312"/>
    </source>
</evidence>
<dbReference type="Pfam" id="PF05598">
    <property type="entry name" value="DUF772"/>
    <property type="match status" value="1"/>
</dbReference>
<dbReference type="GO" id="GO:0003677">
    <property type="term" value="F:DNA binding"/>
    <property type="evidence" value="ECO:0007669"/>
    <property type="project" value="InterPro"/>
</dbReference>
<dbReference type="Proteomes" id="UP001154312">
    <property type="component" value="Unassembled WGS sequence"/>
</dbReference>
<feature type="domain" description="Transposase InsH N-terminal" evidence="2">
    <location>
        <begin position="29"/>
        <end position="115"/>
    </location>
</feature>
<dbReference type="EMBL" id="JAKOAV010000045">
    <property type="protein sequence ID" value="MDF9409834.1"/>
    <property type="molecule type" value="Genomic_DNA"/>
</dbReference>
<feature type="domain" description="Transposase IS4-like" evidence="1">
    <location>
        <begin position="280"/>
        <end position="329"/>
    </location>
</feature>
<dbReference type="PANTHER" id="PTHR35604:SF2">
    <property type="entry name" value="TRANSPOSASE INSH FOR INSERTION SEQUENCE ELEMENT IS5A-RELATED"/>
    <property type="match status" value="1"/>
</dbReference>
<accession>A0A9X4JU42</accession>